<sequence>MKNISNVQDFERLKDTHNILLAYFSHDKCSVCKVLLPKVKELIQSDFPRVLLTYCNIEHAPFLAAQLSIFTVPALVIYVKGKEYVRYTRNIGLNQLAQSIARPYGILMEVDNDLLL</sequence>
<dbReference type="InterPro" id="IPR036249">
    <property type="entry name" value="Thioredoxin-like_sf"/>
</dbReference>
<evidence type="ECO:0000259" key="2">
    <source>
        <dbReference type="Pfam" id="PF00085"/>
    </source>
</evidence>
<dbReference type="Pfam" id="PF00085">
    <property type="entry name" value="Thioredoxin"/>
    <property type="match status" value="1"/>
</dbReference>
<dbReference type="InterPro" id="IPR013766">
    <property type="entry name" value="Thioredoxin_domain"/>
</dbReference>
<evidence type="ECO:0000313" key="4">
    <source>
        <dbReference type="Proteomes" id="UP000019402"/>
    </source>
</evidence>
<reference evidence="3 4" key="1">
    <citation type="journal article" date="2014" name="Genome Announc.">
        <title>Draft Genome Sequence of Cytophaga fermentans JCM 21142T, a Facultative Anaerobe Isolated from Marine Mud.</title>
        <authorList>
            <person name="Starns D."/>
            <person name="Oshima K."/>
            <person name="Suda W."/>
            <person name="Iino T."/>
            <person name="Yuki M."/>
            <person name="Inoue J."/>
            <person name="Kitamura K."/>
            <person name="Iida T."/>
            <person name="Darby A."/>
            <person name="Hattori M."/>
            <person name="Ohkuma M."/>
        </authorList>
    </citation>
    <scope>NUCLEOTIDE SEQUENCE [LARGE SCALE GENOMIC DNA]</scope>
    <source>
        <strain evidence="3 4">JCM 21142</strain>
    </source>
</reference>
<name>W7Y0Q5_9BACT</name>
<keyword evidence="1" id="KW-0812">Transmembrane</keyword>
<feature type="transmembrane region" description="Helical" evidence="1">
    <location>
        <begin position="60"/>
        <end position="79"/>
    </location>
</feature>
<evidence type="ECO:0000256" key="1">
    <source>
        <dbReference type="SAM" id="Phobius"/>
    </source>
</evidence>
<keyword evidence="4" id="KW-1185">Reference proteome</keyword>
<accession>W7Y0Q5</accession>
<dbReference type="Proteomes" id="UP000019402">
    <property type="component" value="Unassembled WGS sequence"/>
</dbReference>
<dbReference type="RefSeq" id="WP_027473737.1">
    <property type="nucleotide sequence ID" value="NZ_BAMD01000001.1"/>
</dbReference>
<dbReference type="eggNOG" id="COG0526">
    <property type="taxonomic scope" value="Bacteria"/>
</dbReference>
<evidence type="ECO:0000313" key="3">
    <source>
        <dbReference type="EMBL" id="GAF01532.1"/>
    </source>
</evidence>
<dbReference type="SUPFAM" id="SSF52833">
    <property type="entry name" value="Thioredoxin-like"/>
    <property type="match status" value="1"/>
</dbReference>
<dbReference type="Gene3D" id="3.40.30.10">
    <property type="entry name" value="Glutaredoxin"/>
    <property type="match status" value="1"/>
</dbReference>
<dbReference type="EMBL" id="BAMD01000001">
    <property type="protein sequence ID" value="GAF01532.1"/>
    <property type="molecule type" value="Genomic_DNA"/>
</dbReference>
<feature type="domain" description="Thioredoxin" evidence="2">
    <location>
        <begin position="11"/>
        <end position="101"/>
    </location>
</feature>
<keyword evidence="1" id="KW-0472">Membrane</keyword>
<keyword evidence="1" id="KW-1133">Transmembrane helix</keyword>
<dbReference type="OrthoDB" id="411356at2"/>
<dbReference type="STRING" id="869213.GCA_000517085_04538"/>
<dbReference type="CDD" id="cd02947">
    <property type="entry name" value="TRX_family"/>
    <property type="match status" value="1"/>
</dbReference>
<comment type="caution">
    <text evidence="3">The sequence shown here is derived from an EMBL/GenBank/DDBJ whole genome shotgun (WGS) entry which is preliminary data.</text>
</comment>
<gene>
    <name evidence="3" type="ORF">JCM21142_140</name>
</gene>
<protein>
    <submittedName>
        <fullName evidence="3">Thioredoxin</fullName>
    </submittedName>
</protein>
<dbReference type="AlphaFoldDB" id="W7Y0Q5"/>
<organism evidence="3 4">
    <name type="scientific">Saccharicrinis fermentans DSM 9555 = JCM 21142</name>
    <dbReference type="NCBI Taxonomy" id="869213"/>
    <lineage>
        <taxon>Bacteria</taxon>
        <taxon>Pseudomonadati</taxon>
        <taxon>Bacteroidota</taxon>
        <taxon>Bacteroidia</taxon>
        <taxon>Marinilabiliales</taxon>
        <taxon>Marinilabiliaceae</taxon>
        <taxon>Saccharicrinis</taxon>
    </lineage>
</organism>
<proteinExistence type="predicted"/>